<dbReference type="Pfam" id="PF00085">
    <property type="entry name" value="Thioredoxin"/>
    <property type="match status" value="1"/>
</dbReference>
<keyword evidence="2" id="KW-0812">Transmembrane</keyword>
<dbReference type="InterPro" id="IPR044241">
    <property type="entry name" value="TxlA/HCF164"/>
</dbReference>
<keyword evidence="2" id="KW-1133">Transmembrane helix</keyword>
<dbReference type="PROSITE" id="PS00194">
    <property type="entry name" value="THIOREDOXIN_1"/>
    <property type="match status" value="1"/>
</dbReference>
<dbReference type="InterPro" id="IPR013766">
    <property type="entry name" value="Thioredoxin_domain"/>
</dbReference>
<evidence type="ECO:0000256" key="1">
    <source>
        <dbReference type="SAM" id="MobiDB-lite"/>
    </source>
</evidence>
<proteinExistence type="predicted"/>
<dbReference type="PANTHER" id="PTHR47353">
    <property type="entry name" value="THIOREDOXIN-LIKE PROTEIN HCF164, CHLOROPLASTIC"/>
    <property type="match status" value="1"/>
</dbReference>
<dbReference type="PROSITE" id="PS51352">
    <property type="entry name" value="THIOREDOXIN_2"/>
    <property type="match status" value="1"/>
</dbReference>
<feature type="compositionally biased region" description="Basic and acidic residues" evidence="1">
    <location>
        <begin position="174"/>
        <end position="187"/>
    </location>
</feature>
<dbReference type="SUPFAM" id="SSF52833">
    <property type="entry name" value="Thioredoxin-like"/>
    <property type="match status" value="1"/>
</dbReference>
<dbReference type="Proteomes" id="UP001235303">
    <property type="component" value="Unassembled WGS sequence"/>
</dbReference>
<dbReference type="RefSeq" id="WP_283755302.1">
    <property type="nucleotide sequence ID" value="NZ_JAQOSP010000116.1"/>
</dbReference>
<accession>A0ABT7AXD4</accession>
<sequence length="194" mass="21019">MTEPSADLNSQVSMATRIRNLIVALTAIALSVALFLGLQTQSPSTSLSELAETATPLEVALGNEKPTLMEFYANWCLSCQAMVPDMVTLRESYGEQVNFVMLNVDNTKWLPEMDTYRVDGIPHFVFLDRQGEAIAESIGELPKPILQDKLEALVAGVPIPDAGSVGKVSSLESGAERQVTRVSDPRSHGSQVVE</sequence>
<dbReference type="EMBL" id="JAQOSP010000116">
    <property type="protein sequence ID" value="MDJ1171551.1"/>
    <property type="molecule type" value="Genomic_DNA"/>
</dbReference>
<gene>
    <name evidence="4" type="ORF">PMG71_19145</name>
</gene>
<dbReference type="PANTHER" id="PTHR47353:SF1">
    <property type="entry name" value="THIOREDOXIN-LIKE PROTEIN HCF164, CHLOROPLASTIC"/>
    <property type="match status" value="1"/>
</dbReference>
<reference evidence="4 5" key="1">
    <citation type="submission" date="2023-01" db="EMBL/GenBank/DDBJ databases">
        <title>Novel diversity within Roseofilum (Cyanobacteria; Desertifilaceae) from marine benthic mats with descriptions of four novel species.</title>
        <authorList>
            <person name="Wang Y."/>
            <person name="Berthold D.E."/>
            <person name="Hu J."/>
            <person name="Lefler F.W."/>
            <person name="Laughinghouse H.D. IV."/>
        </authorList>
    </citation>
    <scope>NUCLEOTIDE SEQUENCE [LARGE SCALE GENOMIC DNA]</scope>
    <source>
        <strain evidence="4 5">BLCC-M154</strain>
    </source>
</reference>
<dbReference type="InterPro" id="IPR036249">
    <property type="entry name" value="Thioredoxin-like_sf"/>
</dbReference>
<dbReference type="InterPro" id="IPR017937">
    <property type="entry name" value="Thioredoxin_CS"/>
</dbReference>
<evidence type="ECO:0000313" key="5">
    <source>
        <dbReference type="Proteomes" id="UP001235303"/>
    </source>
</evidence>
<name>A0ABT7AXD4_9CYAN</name>
<evidence type="ECO:0000259" key="3">
    <source>
        <dbReference type="PROSITE" id="PS51352"/>
    </source>
</evidence>
<comment type="caution">
    <text evidence="4">The sequence shown here is derived from an EMBL/GenBank/DDBJ whole genome shotgun (WGS) entry which is preliminary data.</text>
</comment>
<feature type="transmembrane region" description="Helical" evidence="2">
    <location>
        <begin position="21"/>
        <end position="38"/>
    </location>
</feature>
<protein>
    <submittedName>
        <fullName evidence="4">Thioredoxin family protein</fullName>
    </submittedName>
</protein>
<keyword evidence="2" id="KW-0472">Membrane</keyword>
<feature type="region of interest" description="Disordered" evidence="1">
    <location>
        <begin position="165"/>
        <end position="194"/>
    </location>
</feature>
<evidence type="ECO:0000313" key="4">
    <source>
        <dbReference type="EMBL" id="MDJ1171551.1"/>
    </source>
</evidence>
<organism evidence="4 5">
    <name type="scientific">Roseofilum acuticapitatum BLCC-M154</name>
    <dbReference type="NCBI Taxonomy" id="3022444"/>
    <lineage>
        <taxon>Bacteria</taxon>
        <taxon>Bacillati</taxon>
        <taxon>Cyanobacteriota</taxon>
        <taxon>Cyanophyceae</taxon>
        <taxon>Desertifilales</taxon>
        <taxon>Desertifilaceae</taxon>
        <taxon>Roseofilum</taxon>
        <taxon>Roseofilum acuticapitatum</taxon>
    </lineage>
</organism>
<evidence type="ECO:0000256" key="2">
    <source>
        <dbReference type="SAM" id="Phobius"/>
    </source>
</evidence>
<dbReference type="Gene3D" id="3.40.30.10">
    <property type="entry name" value="Glutaredoxin"/>
    <property type="match status" value="1"/>
</dbReference>
<keyword evidence="5" id="KW-1185">Reference proteome</keyword>
<feature type="domain" description="Thioredoxin" evidence="3">
    <location>
        <begin position="23"/>
        <end position="155"/>
    </location>
</feature>
<dbReference type="CDD" id="cd02950">
    <property type="entry name" value="TxlA"/>
    <property type="match status" value="1"/>
</dbReference>